<dbReference type="PANTHER" id="PTHR44196">
    <property type="entry name" value="DEHYDROGENASE/REDUCTASE SDR FAMILY MEMBER 7B"/>
    <property type="match status" value="1"/>
</dbReference>
<dbReference type="CDD" id="cd05233">
    <property type="entry name" value="SDR_c"/>
    <property type="match status" value="1"/>
</dbReference>
<dbReference type="InterPro" id="IPR020904">
    <property type="entry name" value="Sc_DH/Rdtase_CS"/>
</dbReference>
<proteinExistence type="inferred from homology"/>
<evidence type="ECO:0000256" key="1">
    <source>
        <dbReference type="ARBA" id="ARBA00006484"/>
    </source>
</evidence>
<keyword evidence="4" id="KW-1185">Reference proteome</keyword>
<dbReference type="PANTHER" id="PTHR44196:SF1">
    <property type="entry name" value="DEHYDROGENASE_REDUCTASE SDR FAMILY MEMBER 7B"/>
    <property type="match status" value="1"/>
</dbReference>
<protein>
    <submittedName>
        <fullName evidence="3">NAD(P)-dependent dehydrogenase (Short-subunit alcohol dehydrogenase family)</fullName>
    </submittedName>
</protein>
<gene>
    <name evidence="3" type="ORF">FHX74_002644</name>
</gene>
<reference evidence="3 4" key="1">
    <citation type="submission" date="2020-07" db="EMBL/GenBank/DDBJ databases">
        <title>Sequencing the genomes of 1000 actinobacteria strains.</title>
        <authorList>
            <person name="Klenk H.-P."/>
        </authorList>
    </citation>
    <scope>NUCLEOTIDE SEQUENCE [LARGE SCALE GENOMIC DNA]</scope>
    <source>
        <strain evidence="3 4">DSM 100723</strain>
    </source>
</reference>
<comment type="caution">
    <text evidence="3">The sequence shown here is derived from an EMBL/GenBank/DDBJ whole genome shotgun (WGS) entry which is preliminary data.</text>
</comment>
<dbReference type="SUPFAM" id="SSF51735">
    <property type="entry name" value="NAD(P)-binding Rossmann-fold domains"/>
    <property type="match status" value="1"/>
</dbReference>
<dbReference type="InterPro" id="IPR036291">
    <property type="entry name" value="NAD(P)-bd_dom_sf"/>
</dbReference>
<dbReference type="RefSeq" id="WP_220483911.1">
    <property type="nucleotide sequence ID" value="NZ_JACGWT010000004.1"/>
</dbReference>
<dbReference type="PRINTS" id="PR00081">
    <property type="entry name" value="GDHRDH"/>
</dbReference>
<dbReference type="Pfam" id="PF00106">
    <property type="entry name" value="adh_short"/>
    <property type="match status" value="1"/>
</dbReference>
<dbReference type="AlphaFoldDB" id="A0A7W3P6G3"/>
<evidence type="ECO:0000313" key="4">
    <source>
        <dbReference type="Proteomes" id="UP000523079"/>
    </source>
</evidence>
<dbReference type="GO" id="GO:0016020">
    <property type="term" value="C:membrane"/>
    <property type="evidence" value="ECO:0007669"/>
    <property type="project" value="TreeGrafter"/>
</dbReference>
<comment type="similarity">
    <text evidence="1">Belongs to the short-chain dehydrogenases/reductases (SDR) family.</text>
</comment>
<dbReference type="PROSITE" id="PS00061">
    <property type="entry name" value="ADH_SHORT"/>
    <property type="match status" value="1"/>
</dbReference>
<sequence length="323" mass="33754">MSADRADTPRPPVALLVGGSRGLGLAMARDLAGQGWALALAARDPEQLRAAADDLVGRRPSVRIETFPLDVADAEAVAAAVAATEERLGPVALAICVAGVIQVGPLEALGREHFREAVDTMLWGPVNTAAAVLPGMRARGHGRIGVITSVGGLVAAPHLLPYSTAKFGAVGFARGLRTELTGTGVTVTTVVPGLMRTGSHRHAEFVGAQGEEFAWFAPAASVPGLSMDAGRAARRIVRAVRQGRAELWLTPLTQLAGRVAGLSPRLTAAVLALTVRLLPDASGGHSDTVEGHEARRRMPSRTRALVDRLTTLGDRASDRMLQR</sequence>
<name>A0A7W3P6G3_9ACTN</name>
<dbReference type="EMBL" id="JACGWT010000004">
    <property type="protein sequence ID" value="MBA8795016.1"/>
    <property type="molecule type" value="Genomic_DNA"/>
</dbReference>
<evidence type="ECO:0000313" key="3">
    <source>
        <dbReference type="EMBL" id="MBA8795016.1"/>
    </source>
</evidence>
<evidence type="ECO:0000256" key="2">
    <source>
        <dbReference type="ARBA" id="ARBA00023002"/>
    </source>
</evidence>
<dbReference type="Proteomes" id="UP000523079">
    <property type="component" value="Unassembled WGS sequence"/>
</dbReference>
<organism evidence="3 4">
    <name type="scientific">Microlunatus kandeliicorticis</name>
    <dbReference type="NCBI Taxonomy" id="1759536"/>
    <lineage>
        <taxon>Bacteria</taxon>
        <taxon>Bacillati</taxon>
        <taxon>Actinomycetota</taxon>
        <taxon>Actinomycetes</taxon>
        <taxon>Propionibacteriales</taxon>
        <taxon>Propionibacteriaceae</taxon>
        <taxon>Microlunatus</taxon>
    </lineage>
</organism>
<accession>A0A7W3P6G3</accession>
<keyword evidence="2" id="KW-0560">Oxidoreductase</keyword>
<dbReference type="InterPro" id="IPR002347">
    <property type="entry name" value="SDR_fam"/>
</dbReference>
<dbReference type="GO" id="GO:0016491">
    <property type="term" value="F:oxidoreductase activity"/>
    <property type="evidence" value="ECO:0007669"/>
    <property type="project" value="UniProtKB-KW"/>
</dbReference>
<dbReference type="Gene3D" id="3.40.50.720">
    <property type="entry name" value="NAD(P)-binding Rossmann-like Domain"/>
    <property type="match status" value="1"/>
</dbReference>